<dbReference type="Proteomes" id="UP001314205">
    <property type="component" value="Unassembled WGS sequence"/>
</dbReference>
<proteinExistence type="predicted"/>
<protein>
    <submittedName>
        <fullName evidence="1">Uncharacterized protein</fullName>
    </submittedName>
</protein>
<dbReference type="EMBL" id="CAVLGL010000090">
    <property type="protein sequence ID" value="CAK1594583.1"/>
    <property type="molecule type" value="Genomic_DNA"/>
</dbReference>
<sequence>MLLSLVDFVADLRDTFSDIENQAKQLSNFVDQEYSDANKRKVTRMLTDKESQASSLSPADKFRVNTFYVIIDKLVVELQKRSEAYDRIIQLFGFLTQLLFIETDVLEKK</sequence>
<gene>
    <name evidence="1" type="ORF">PARMNEM_LOCUS14193</name>
</gene>
<evidence type="ECO:0000313" key="2">
    <source>
        <dbReference type="Proteomes" id="UP001314205"/>
    </source>
</evidence>
<reference evidence="1 2" key="1">
    <citation type="submission" date="2023-11" db="EMBL/GenBank/DDBJ databases">
        <authorList>
            <person name="Hedman E."/>
            <person name="Englund M."/>
            <person name="Stromberg M."/>
            <person name="Nyberg Akerstrom W."/>
            <person name="Nylinder S."/>
            <person name="Jareborg N."/>
            <person name="Kallberg Y."/>
            <person name="Kronander E."/>
        </authorList>
    </citation>
    <scope>NUCLEOTIDE SEQUENCE [LARGE SCALE GENOMIC DNA]</scope>
</reference>
<organism evidence="1 2">
    <name type="scientific">Parnassius mnemosyne</name>
    <name type="common">clouded apollo</name>
    <dbReference type="NCBI Taxonomy" id="213953"/>
    <lineage>
        <taxon>Eukaryota</taxon>
        <taxon>Metazoa</taxon>
        <taxon>Ecdysozoa</taxon>
        <taxon>Arthropoda</taxon>
        <taxon>Hexapoda</taxon>
        <taxon>Insecta</taxon>
        <taxon>Pterygota</taxon>
        <taxon>Neoptera</taxon>
        <taxon>Endopterygota</taxon>
        <taxon>Lepidoptera</taxon>
        <taxon>Glossata</taxon>
        <taxon>Ditrysia</taxon>
        <taxon>Papilionoidea</taxon>
        <taxon>Papilionidae</taxon>
        <taxon>Parnassiinae</taxon>
        <taxon>Parnassini</taxon>
        <taxon>Parnassius</taxon>
        <taxon>Driopa</taxon>
    </lineage>
</organism>
<keyword evidence="2" id="KW-1185">Reference proteome</keyword>
<accession>A0AAV1LGR1</accession>
<comment type="caution">
    <text evidence="1">The sequence shown here is derived from an EMBL/GenBank/DDBJ whole genome shotgun (WGS) entry which is preliminary data.</text>
</comment>
<dbReference type="AlphaFoldDB" id="A0AAV1LGR1"/>
<name>A0AAV1LGR1_9NEOP</name>
<evidence type="ECO:0000313" key="1">
    <source>
        <dbReference type="EMBL" id="CAK1594583.1"/>
    </source>
</evidence>